<proteinExistence type="predicted"/>
<dbReference type="AlphaFoldDB" id="A0A4Y2U9H0"/>
<accession>A0A4Y2U9H0</accession>
<organism evidence="1 2">
    <name type="scientific">Araneus ventricosus</name>
    <name type="common">Orbweaver spider</name>
    <name type="synonym">Epeira ventricosa</name>
    <dbReference type="NCBI Taxonomy" id="182803"/>
    <lineage>
        <taxon>Eukaryota</taxon>
        <taxon>Metazoa</taxon>
        <taxon>Ecdysozoa</taxon>
        <taxon>Arthropoda</taxon>
        <taxon>Chelicerata</taxon>
        <taxon>Arachnida</taxon>
        <taxon>Araneae</taxon>
        <taxon>Araneomorphae</taxon>
        <taxon>Entelegynae</taxon>
        <taxon>Araneoidea</taxon>
        <taxon>Araneidae</taxon>
        <taxon>Araneus</taxon>
    </lineage>
</organism>
<protein>
    <submittedName>
        <fullName evidence="1">Uncharacterized protein</fullName>
    </submittedName>
</protein>
<comment type="caution">
    <text evidence="1">The sequence shown here is derived from an EMBL/GenBank/DDBJ whole genome shotgun (WGS) entry which is preliminary data.</text>
</comment>
<reference evidence="1 2" key="1">
    <citation type="journal article" date="2019" name="Sci. Rep.">
        <title>Orb-weaving spider Araneus ventricosus genome elucidates the spidroin gene catalogue.</title>
        <authorList>
            <person name="Kono N."/>
            <person name="Nakamura H."/>
            <person name="Ohtoshi R."/>
            <person name="Moran D.A.P."/>
            <person name="Shinohara A."/>
            <person name="Yoshida Y."/>
            <person name="Fujiwara M."/>
            <person name="Mori M."/>
            <person name="Tomita M."/>
            <person name="Arakawa K."/>
        </authorList>
    </citation>
    <scope>NUCLEOTIDE SEQUENCE [LARGE SCALE GENOMIC DNA]</scope>
</reference>
<keyword evidence="2" id="KW-1185">Reference proteome</keyword>
<name>A0A4Y2U9H0_ARAVE</name>
<gene>
    <name evidence="1" type="ORF">AVEN_53550_1</name>
</gene>
<dbReference type="EMBL" id="BGPR01034763">
    <property type="protein sequence ID" value="GBO09282.1"/>
    <property type="molecule type" value="Genomic_DNA"/>
</dbReference>
<evidence type="ECO:0000313" key="2">
    <source>
        <dbReference type="Proteomes" id="UP000499080"/>
    </source>
</evidence>
<dbReference type="Proteomes" id="UP000499080">
    <property type="component" value="Unassembled WGS sequence"/>
</dbReference>
<evidence type="ECO:0000313" key="1">
    <source>
        <dbReference type="EMBL" id="GBO09282.1"/>
    </source>
</evidence>
<sequence length="169" mass="18776">MLLLPPRIWPCIGIPLDRCLFRSPVCINQLVSQPLASLAQDQAKVANLQSLALRVSQRSRKWPEQHRSVLSAGPGKEITNYKGPEKYFICWKLRFRNDPKPGGAYSSAVKPGAHAVLTPTPQGIQKKLSSASKSTQHCTCAFSSVQIRQSSLPEKTLATFHLTLWNKQT</sequence>